<evidence type="ECO:0000256" key="7">
    <source>
        <dbReference type="SAM" id="MobiDB-lite"/>
    </source>
</evidence>
<feature type="compositionally biased region" description="Polar residues" evidence="7">
    <location>
        <begin position="2326"/>
        <end position="2341"/>
    </location>
</feature>
<dbReference type="InterPro" id="IPR007094">
    <property type="entry name" value="RNA-dir_pol_PSvirus"/>
</dbReference>
<sequence>MSKISFNSATVFDRINYGYTLNKMLINERELMASTDFTFVLGKDNGKVTFANNKKFQHAPDRLLYSVHIDTKYIDGLRHLVNNDFHVINSDYYTEHFSIEDENALDVENNLEHIFRYNVKQALMGMNVDELAEVDRRKMQLEYKNCTMLARGDKCEIVGFPGKLKTYDFVTVCDEKYVTFPVISKNNRIYVNHKMIGFKSRKYKMIFNKVSTGSCIRMIFSIISAKTNNMQVRQLLDTQGLDAAPGYGKTTQIVELAQKGNTTVVAMTSSAVNELNKRAGKKIAISVEKAGLLKVTTENLLIDEASMITAEQFACMLSPEVKHVRCWGDLDQIGVVDMMNIPGYRRQKSILQHCSQLQTIKYTKRIGAPLIESLSTVIKDLKTSASHSTECVYEQLIKFDLMYIYKMIIDHNVDVLLCFYSKTYKELQKLKNAEWITPNTSEYDLITNLQIGKVHSFQGQEGKNVMVIQELDDLNTNSISINKKYCYSAATRAHDKLIWLSVGNNAVFRTLVGAISGNETGKGLNSFKNFFKIKNTETIAIESLLHNSNNRVNVSESSETLINDDRLIRLKEIMEQKSKNFKFGHLLKITVEDNKLVSEFKYLFTHVVVSVDYDLTVHVERCVRSPVSESQIVEETEEAIAMLYNNGADVNKDNDLGKTGVTWASTICNRRLRLTHHYVTCYNMMGMSFNFKLNNVMIEIKPGQGCSTCAGLLFYLKDELILSIGYKSWDVNRREVYINSNYYCHKVVNDILKYFDVIEVKDNGLLQWAVLDDDNYESPNLPFNTDDFELEYGMLFERVWVFLQCSGKMLTNLGSPIGTLIKHHFAQHNENIYANTILPFIKSRQIKGEVISGKKEKLFNMSHRPWLVLDDNANKIVIFKTKDGFVVKPAKDLVKDPMALQDMMNLINDSMAQEWTFKLGAFVGKQLVKPLLGIVRIEHIMAGMAIDLNTHEREKTAVFQKLSSKLDGFLSQSMKNEERILYVHSDIMCKYSNILLRESRKQNVSIHTGPIIDSSYRSLVEQMFLHSICMNNDVSGTKILNFTDQPHLSVINSSWFVVNELMPNYTTTNRTNFTLNCTIADNILHNLKIRLSNNMDGGNLKEKDINYQKNLIDLCDIQLKSKNHGPWYSLSNTNMQPTQMVFSKISPNSNVEDMCNAMSSRKMLNCFILVPHPVIGNLSEYMSFEGLNNNHYVWSYHDSADCLSIRIQLYNFLTQGKYVKVNNSWYGCKVVQHVLDHLVVEMFMLNYQPKYSYHSPILGTVDHDIVVCNLPTINLAASTTLKTARLLVNNEVKINKKLLNLCRLRLLHSKTDINDLLNYCRTLLHTTYFSAGGRHVKYGESSSVMVDTAVIAFLLHNKKYYRLQHIDKLMSKREGSAIQSGFRDVIEQFKQMLVGLMTKIRDIIPYNFDMKGVVELLMDASKKLTTGDNSELHIDLLKKIYEEMKNVEVELIGTERQLIKYNYMDDTQETTMNAKSKRDRTKINKFSNKLQDMATIGKLAVSNVIVQPVVNTVLGIHPVNRPATIVRNAKPINIWLSWMPVYMPLTIMGVAQSIKNNNPNCVVTLINNENVHEYVDMSRYKSFMQLPGPQKTDILRVCLGLKYGGLYVDLGTICHKSFDGIIQMFEEKNLELYATSWETKPVSWIFEPAMFMCKPNTVFMKNWENEMYNVFEVFNRDFDAYAKSKSNPVRDRIFKLIKPQLRNYLWMFAALAATMYNDYNSNTMLIELSRQTLFRLHWESVWNNTLIFNKLTDGPRQLPSDYEMTKLPGINRAQLVKYLKNKSIAINSVYYEDVINHIPSSKTLSNGELSLSEKVDWHITVKNIPKTSYNNGNALVCVIGTLGDWIPNYYLIDALQKKQFKVTVICTSNLQKLSKVKADNTIVIEGGVQDLLKAAHTVNTWTNVISGDILNKFNESVTQQVKKLDTINVKDYDLIFGPPYCVYLMYLCLHNNKHYITTMPFPWSSSEHYRHPCTYMSTMNMVTNNKSGNLINEVLVNQTINVAARYLKSDVVTSYKGRILSHINNNAQLVLNDKSLCNDSNTSRGLKFTGFCSPSMITFNQEHDTDLLDLLANFKTVGLVDFGSMVEQKIINTLETLLSFIKYESNVCVVWNVNDRTKKELLNKSKSNKFIDDMLLDQKLIVVNGISHVNWCKKFSWVLTHGGVGTIMTCQQSKVLTFVEPIITDQFCWLQYFQQLGSVMPVSMLYDDVTANSYRLNAKFVEVQNFNNQTCLNGIYDILANSNVSLIDNNLIEKLGVECNKLSTMSVDDLMKTSGTWYDAVNGKYILDIAQSRNVINNCKTISHIPIDATNQELSCLKELNKHSKTSQNKSDNNTKSSIHQHTIDDTTAGDNVDIVTETNLRTLVTSPIEKDSTKSDGRLELPSITIDEEEDLQSMTDSDSECSKSTINIAELMGEILNSEPVLTSDNPKRTETEVIITEIAFDSTNQYLYTQNPKPKEVPSKNPDLRVTIDREIEQTVDMASKTTTPQESVDSVTPTRATMYGIERVEPTEKLMLNNEDQSVMDVIKNVNKAITIVPQLRLTSGLHPIFKHRVKTIRGKFETITLHDPKSAGLCALDCCLYWIQTIDKDKEDTNLQLINFNNAKLMLQLTSWINENQLALLCGALGYNVMLIKDKNKLCTLHDFGHNRTMEFELTAVRTNMYHCQVVSIITEFDENVLNQHNNVKKTNFTCNYNKPQIDFEKCDELQTEALISKDALSGNCVGHIHVTWEELICFSFLLCNGHTSMIPLRLLRSINNDKSLNDLGHHMRLSNLEFTLKRCSNAGMFNVLQPISIGWMCKSYGLYKHLEVYALLVDEGWVLALCVQTLKTTFFINGCSYQTTPTLIVRTSTNLAQVKNQPLTDTVQDERFYTALNNITSEYCYKSNMGVGKLSIKDDNCDTLYVYDFDNRSHHKFDELTEITKRTFTNLKFLTSNGKVTEKFLTEIIESNNQEIRYCIYLGQRALTIEKFNSDVERDLAKNQIISEGYCCINCPTGFHVVLLTSDKHSIHPKVTSLLEMFYNKVESSFVWNMVSKAEKSTYSITSANQLSILFKTGHNNEKLQEWYDNWQVDGVMRIGKATTPSDFNVGTVGCTQFYLDSVICNDLSNAIVSRGLQFWINLGQKGQGLHERSYWFDEQSENKPGKISQWYNLEKPKATGKLNNDEIKILTNIEALNNLQLHDISWTIDDGAFTRPNENAYLPYIEPDNSGDYSQNIVTVNDIVRDENVDLWSNLDLSHFAQIIHPTNKSKQTLKEIIHKIGTQKKYVLTQYPQHSRPVLTKLSYAEFNAVSVRQGAVVTYKQQRLDKDEEVKLIRQAYFKSNCDTELNEFNRDKITYSAIATMKWLEQRTDTHEVMTEIKEIFEEGFELNQLNAIKVHQKLESLLKEKPITNMEEQNSRLILWQRYGFAAIFSPIFTEAKRRLKQLLNDKVLYSDGLRPDEISARLRCIDNNVRFFENDVTKQDASTDHDTIDVEFEIYRLLGVSEQVLNTWREVHCNWRYKGRTVSGVLDAMRLTGQATTAVGNVITNMMLHSRLVIKNDDNIKLTLMLGDDQLILLHGYVDTAKFEQTAKLRMNMQCKPTFNNDTGSFCSMVAYKLASGVCELGPDFVRLCRRFEVTNGVHEATDENLKMRAMSYSCMLGDIAINKELVEQQKWPIELIKWYDYASCVKALTLKYNMNEFLVEAHLSRLIEMMRDRHVYTVEFLTWQSTTR</sequence>
<keyword evidence="5" id="KW-0067">ATP-binding</keyword>
<keyword evidence="6" id="KW-0693">Viral RNA replication</keyword>
<dbReference type="GO" id="GO:0039694">
    <property type="term" value="P:viral RNA genome replication"/>
    <property type="evidence" value="ECO:0007669"/>
    <property type="project" value="InterPro"/>
</dbReference>
<reference evidence="9" key="1">
    <citation type="journal article" date="2019" name="Viruses">
        <title>Meta-Transcriptomic Comparison of the RNA Viromes of the Mosquito Vectors Culex pipiens and Culex torrentium in Northern Europe.</title>
        <authorList>
            <person name="Pettersson J.H.O."/>
            <person name="Shi M."/>
            <person name="Eden J.-S."/>
            <person name="Holmes E.C."/>
            <person name="Hesson J.C."/>
        </authorList>
    </citation>
    <scope>NUCLEOTIDE SEQUENCE</scope>
    <source>
        <strain evidence="9">OTU10</strain>
    </source>
</reference>
<keyword evidence="3" id="KW-0548">Nucleotidyltransferase</keyword>
<dbReference type="PANTHER" id="PTHR48050:SF19">
    <property type="entry name" value="GLYCOSYL TRANSFERASE FAMILY 28 C-TERMINAL DOMAIN-CONTAINING PROTEIN-RELATED"/>
    <property type="match status" value="1"/>
</dbReference>
<dbReference type="InterPro" id="IPR027417">
    <property type="entry name" value="P-loop_NTPase"/>
</dbReference>
<dbReference type="PROSITE" id="PS50507">
    <property type="entry name" value="RDRP_SSRNA_POS"/>
    <property type="match status" value="1"/>
</dbReference>
<dbReference type="GO" id="GO:0006351">
    <property type="term" value="P:DNA-templated transcription"/>
    <property type="evidence" value="ECO:0007669"/>
    <property type="project" value="InterPro"/>
</dbReference>
<dbReference type="Pfam" id="PF00978">
    <property type="entry name" value="RdRP_2"/>
    <property type="match status" value="1"/>
</dbReference>
<keyword evidence="2" id="KW-0808">Transferase</keyword>
<protein>
    <submittedName>
        <fullName evidence="9">RNA-dependent RNA polymerase</fullName>
    </submittedName>
</protein>
<feature type="domain" description="RdRp catalytic" evidence="8">
    <location>
        <begin position="3453"/>
        <end position="3566"/>
    </location>
</feature>
<dbReference type="SUPFAM" id="SSF53448">
    <property type="entry name" value="Nucleotide-diphospho-sugar transferases"/>
    <property type="match status" value="1"/>
</dbReference>
<dbReference type="PANTHER" id="PTHR48050">
    <property type="entry name" value="STEROL 3-BETA-GLUCOSYLTRANSFERASE"/>
    <property type="match status" value="1"/>
</dbReference>
<evidence type="ECO:0000256" key="5">
    <source>
        <dbReference type="ARBA" id="ARBA00022840"/>
    </source>
</evidence>
<dbReference type="GO" id="GO:0003968">
    <property type="term" value="F:RNA-directed RNA polymerase activity"/>
    <property type="evidence" value="ECO:0007669"/>
    <property type="project" value="UniProtKB-KW"/>
</dbReference>
<dbReference type="EMBL" id="MK440625">
    <property type="protein sequence ID" value="QGA70905.1"/>
    <property type="molecule type" value="Genomic_RNA"/>
</dbReference>
<evidence type="ECO:0000256" key="1">
    <source>
        <dbReference type="ARBA" id="ARBA00022484"/>
    </source>
</evidence>
<accession>A0A5Q0TW69</accession>
<evidence type="ECO:0000256" key="6">
    <source>
        <dbReference type="ARBA" id="ARBA00022953"/>
    </source>
</evidence>
<dbReference type="InterPro" id="IPR050426">
    <property type="entry name" value="Glycosyltransferase_28"/>
</dbReference>
<keyword evidence="4" id="KW-0378">Hydrolase</keyword>
<dbReference type="SUPFAM" id="SSF52540">
    <property type="entry name" value="P-loop containing nucleoside triphosphate hydrolases"/>
    <property type="match status" value="1"/>
</dbReference>
<organism evidence="9">
    <name type="scientific">Kerstinbo virus</name>
    <dbReference type="NCBI Taxonomy" id="2651954"/>
    <lineage>
        <taxon>Viruses</taxon>
        <taxon>Riboviria</taxon>
        <taxon>Orthornavirae</taxon>
        <taxon>Kitrinoviricota</taxon>
        <taxon>Alsuviricetes</taxon>
        <taxon>Martellivirales</taxon>
        <taxon>Endornaviridae</taxon>
    </lineage>
</organism>
<dbReference type="Gene3D" id="3.40.50.300">
    <property type="entry name" value="P-loop containing nucleotide triphosphate hydrolases"/>
    <property type="match status" value="2"/>
</dbReference>
<evidence type="ECO:0000256" key="2">
    <source>
        <dbReference type="ARBA" id="ARBA00022679"/>
    </source>
</evidence>
<dbReference type="GO" id="GO:0005524">
    <property type="term" value="F:ATP binding"/>
    <property type="evidence" value="ECO:0007669"/>
    <property type="project" value="UniProtKB-KW"/>
</dbReference>
<dbReference type="Pfam" id="PF01443">
    <property type="entry name" value="Viral_helicase1"/>
    <property type="match status" value="1"/>
</dbReference>
<dbReference type="InterPro" id="IPR043502">
    <property type="entry name" value="DNA/RNA_pol_sf"/>
</dbReference>
<dbReference type="Gene3D" id="3.40.50.2000">
    <property type="entry name" value="Glycogen Phosphorylase B"/>
    <property type="match status" value="1"/>
</dbReference>
<dbReference type="SUPFAM" id="SSF53756">
    <property type="entry name" value="UDP-Glycosyltransferase/glycogen phosphorylase"/>
    <property type="match status" value="1"/>
</dbReference>
<dbReference type="Gene3D" id="3.90.550.20">
    <property type="match status" value="1"/>
</dbReference>
<evidence type="ECO:0000256" key="3">
    <source>
        <dbReference type="ARBA" id="ARBA00022695"/>
    </source>
</evidence>
<evidence type="ECO:0000313" key="9">
    <source>
        <dbReference type="EMBL" id="QGA70905.1"/>
    </source>
</evidence>
<evidence type="ECO:0000256" key="4">
    <source>
        <dbReference type="ARBA" id="ARBA00022801"/>
    </source>
</evidence>
<dbReference type="GO" id="GO:0016757">
    <property type="term" value="F:glycosyltransferase activity"/>
    <property type="evidence" value="ECO:0007669"/>
    <property type="project" value="InterPro"/>
</dbReference>
<proteinExistence type="predicted"/>
<dbReference type="GO" id="GO:0016787">
    <property type="term" value="F:hydrolase activity"/>
    <property type="evidence" value="ECO:0007669"/>
    <property type="project" value="UniProtKB-KW"/>
</dbReference>
<dbReference type="InterPro" id="IPR001788">
    <property type="entry name" value="RNA-dep_RNA_pol_alsuvir"/>
</dbReference>
<dbReference type="SUPFAM" id="SSF56672">
    <property type="entry name" value="DNA/RNA polymerases"/>
    <property type="match status" value="1"/>
</dbReference>
<dbReference type="InterPro" id="IPR029044">
    <property type="entry name" value="Nucleotide-diphossugar_trans"/>
</dbReference>
<feature type="region of interest" description="Disordered" evidence="7">
    <location>
        <begin position="2324"/>
        <end position="2346"/>
    </location>
</feature>
<dbReference type="CDD" id="cd23255">
    <property type="entry name" value="Endornaviridae_RdRp"/>
    <property type="match status" value="1"/>
</dbReference>
<dbReference type="InterPro" id="IPR008441">
    <property type="entry name" value="AfumC-like_glycosyl_Trfase"/>
</dbReference>
<dbReference type="GO" id="GO:0003723">
    <property type="term" value="F:RNA binding"/>
    <property type="evidence" value="ECO:0007669"/>
    <property type="project" value="InterPro"/>
</dbReference>
<dbReference type="InterPro" id="IPR027351">
    <property type="entry name" value="(+)RNA_virus_helicase_core_dom"/>
</dbReference>
<evidence type="ECO:0000259" key="8">
    <source>
        <dbReference type="PROSITE" id="PS50507"/>
    </source>
</evidence>
<keyword evidence="1 9" id="KW-0696">RNA-directed RNA polymerase</keyword>
<keyword evidence="5" id="KW-0547">Nucleotide-binding</keyword>
<dbReference type="Pfam" id="PF05704">
    <property type="entry name" value="Caps_synth"/>
    <property type="match status" value="1"/>
</dbReference>
<name>A0A5Q0TW69_9VIRU</name>